<dbReference type="AlphaFoldDB" id="A0A0D9RT10"/>
<evidence type="ECO:0000313" key="3">
    <source>
        <dbReference type="Ensembl" id="ENSCSAP00000011749.1"/>
    </source>
</evidence>
<dbReference type="GO" id="GO:0003676">
    <property type="term" value="F:nucleic acid binding"/>
    <property type="evidence" value="ECO:0007669"/>
    <property type="project" value="InterPro"/>
</dbReference>
<dbReference type="STRING" id="60711.ENSCSAP00000011749"/>
<dbReference type="PANTHER" id="PTHR23149:SF27">
    <property type="entry name" value="PIN2_TERF1-INTERACTING TELOMERASE INHIBITOR 1"/>
    <property type="match status" value="1"/>
</dbReference>
<dbReference type="GO" id="GO:0010521">
    <property type="term" value="F:telomerase inhibitor activity"/>
    <property type="evidence" value="ECO:0007669"/>
    <property type="project" value="TreeGrafter"/>
</dbReference>
<feature type="compositionally biased region" description="Basic and acidic residues" evidence="1">
    <location>
        <begin position="256"/>
        <end position="266"/>
    </location>
</feature>
<feature type="compositionally biased region" description="Basic residues" evidence="1">
    <location>
        <begin position="206"/>
        <end position="215"/>
    </location>
</feature>
<reference evidence="3" key="3">
    <citation type="submission" date="2025-09" db="UniProtKB">
        <authorList>
            <consortium name="Ensembl"/>
        </authorList>
    </citation>
    <scope>IDENTIFICATION</scope>
</reference>
<reference evidence="3" key="2">
    <citation type="submission" date="2025-08" db="UniProtKB">
        <authorList>
            <consortium name="Ensembl"/>
        </authorList>
    </citation>
    <scope>IDENTIFICATION</scope>
</reference>
<dbReference type="InterPro" id="IPR000467">
    <property type="entry name" value="G_patch_dom"/>
</dbReference>
<dbReference type="Ensembl" id="ENSCSAT00000013759.1">
    <property type="protein sequence ID" value="ENSCSAP00000011749.1"/>
    <property type="gene ID" value="ENSCSAG00000015668.1"/>
</dbReference>
<dbReference type="InterPro" id="IPR050656">
    <property type="entry name" value="PINX1"/>
</dbReference>
<feature type="region of interest" description="Disordered" evidence="1">
    <location>
        <begin position="191"/>
        <end position="330"/>
    </location>
</feature>
<dbReference type="eggNOG" id="KOG2809">
    <property type="taxonomic scope" value="Eukaryota"/>
</dbReference>
<keyword evidence="4" id="KW-1185">Reference proteome</keyword>
<evidence type="ECO:0000256" key="1">
    <source>
        <dbReference type="SAM" id="MobiDB-lite"/>
    </source>
</evidence>
<feature type="domain" description="G-patch" evidence="2">
    <location>
        <begin position="25"/>
        <end position="71"/>
    </location>
</feature>
<reference evidence="3 4" key="1">
    <citation type="submission" date="2014-03" db="EMBL/GenBank/DDBJ databases">
        <authorList>
            <person name="Warren W."/>
            <person name="Wilson R.K."/>
        </authorList>
    </citation>
    <scope>NUCLEOTIDE SEQUENCE</scope>
</reference>
<dbReference type="OMA" id="NEANWIA"/>
<sequence length="330" mass="37267">MLLAEQRQKQKWAVNIQNTTWSNADSKFGQRILEKMEWSKGRGLGVQEQGGPDHIQVQVKNNHLGLQATNNNEANWIAHQDDFNWLLAELNTRQRQVTTDSLDNKKKKSFSLEEKSKIIENCVHHRKFTKEKDLSSQSKTDLDCIFGKRQSKKTPRGDSSPSTPDNETTMTIHAFTIQECFAKRMAALKNRPQVAAPGSDISKTQVKCKRGKKRNKEATGKNGESYPPTQSKAKRPKEGKPKRDKVQEPGSKVKRARAEGQRRGPCWDESSEASAQGAGNCVQPPDGQDFTPKPKKNKRKKKLQTKPVEVAVDTTLKEKTKKEKKGRKAL</sequence>
<dbReference type="GeneTree" id="ENSGT00450000040279"/>
<proteinExistence type="predicted"/>
<dbReference type="SMART" id="SM00443">
    <property type="entry name" value="G_patch"/>
    <property type="match status" value="1"/>
</dbReference>
<dbReference type="jPOST" id="A0A0D9RT10"/>
<dbReference type="PROSITE" id="PS50174">
    <property type="entry name" value="G_PATCH"/>
    <property type="match status" value="1"/>
</dbReference>
<feature type="compositionally biased region" description="Basic residues" evidence="1">
    <location>
        <begin position="293"/>
        <end position="304"/>
    </location>
</feature>
<feature type="compositionally biased region" description="Polar residues" evidence="1">
    <location>
        <begin position="157"/>
        <end position="171"/>
    </location>
</feature>
<dbReference type="Pfam" id="PF01585">
    <property type="entry name" value="G-patch"/>
    <property type="match status" value="1"/>
</dbReference>
<feature type="region of interest" description="Disordered" evidence="1">
    <location>
        <begin position="146"/>
        <end position="171"/>
    </location>
</feature>
<dbReference type="EMBL" id="AQIB01068833">
    <property type="status" value="NOT_ANNOTATED_CDS"/>
    <property type="molecule type" value="Genomic_DNA"/>
</dbReference>
<dbReference type="PANTHER" id="PTHR23149">
    <property type="entry name" value="G PATCH DOMAIN CONTAINING PROTEIN"/>
    <property type="match status" value="1"/>
</dbReference>
<dbReference type="Proteomes" id="UP000029965">
    <property type="component" value="Chromosome 13"/>
</dbReference>
<protein>
    <recommendedName>
        <fullName evidence="2">G-patch domain-containing protein</fullName>
    </recommendedName>
</protein>
<name>A0A0D9RT10_CHLSB</name>
<evidence type="ECO:0000313" key="4">
    <source>
        <dbReference type="Proteomes" id="UP000029965"/>
    </source>
</evidence>
<dbReference type="GO" id="GO:0005730">
    <property type="term" value="C:nucleolus"/>
    <property type="evidence" value="ECO:0007669"/>
    <property type="project" value="TreeGrafter"/>
</dbReference>
<dbReference type="EMBL" id="AQIB01068834">
    <property type="status" value="NOT_ANNOTATED_CDS"/>
    <property type="molecule type" value="Genomic_DNA"/>
</dbReference>
<evidence type="ECO:0000259" key="2">
    <source>
        <dbReference type="PROSITE" id="PS50174"/>
    </source>
</evidence>
<accession>A0A0D9RT10</accession>
<feature type="compositionally biased region" description="Basic and acidic residues" evidence="1">
    <location>
        <begin position="236"/>
        <end position="247"/>
    </location>
</feature>
<organism evidence="3 4">
    <name type="scientific">Chlorocebus sabaeus</name>
    <name type="common">Green monkey</name>
    <name type="synonym">Simia sabaea</name>
    <dbReference type="NCBI Taxonomy" id="60711"/>
    <lineage>
        <taxon>Eukaryota</taxon>
        <taxon>Metazoa</taxon>
        <taxon>Chordata</taxon>
        <taxon>Craniata</taxon>
        <taxon>Vertebrata</taxon>
        <taxon>Euteleostomi</taxon>
        <taxon>Mammalia</taxon>
        <taxon>Eutheria</taxon>
        <taxon>Euarchontoglires</taxon>
        <taxon>Primates</taxon>
        <taxon>Haplorrhini</taxon>
        <taxon>Catarrhini</taxon>
        <taxon>Cercopithecidae</taxon>
        <taxon>Cercopithecinae</taxon>
        <taxon>Chlorocebus</taxon>
    </lineage>
</organism>